<name>A0A6M0RJT0_9CYAN</name>
<gene>
    <name evidence="1" type="ORF">DXZ20_12475</name>
</gene>
<dbReference type="RefSeq" id="WP_163659822.1">
    <property type="nucleotide sequence ID" value="NZ_QXHD01000004.1"/>
</dbReference>
<evidence type="ECO:0000313" key="1">
    <source>
        <dbReference type="EMBL" id="NEZ56474.1"/>
    </source>
</evidence>
<proteinExistence type="predicted"/>
<dbReference type="AlphaFoldDB" id="A0A6M0RJT0"/>
<keyword evidence="2" id="KW-1185">Reference proteome</keyword>
<dbReference type="EMBL" id="QXHD01000004">
    <property type="protein sequence ID" value="NEZ56474.1"/>
    <property type="molecule type" value="Genomic_DNA"/>
</dbReference>
<evidence type="ECO:0000313" key="2">
    <source>
        <dbReference type="Proteomes" id="UP000481033"/>
    </source>
</evidence>
<reference evidence="1 2" key="1">
    <citation type="journal article" date="2020" name="Microb. Ecol.">
        <title>Ecogenomics of the Marine Benthic Filamentous Cyanobacterium Adonisia.</title>
        <authorList>
            <person name="Walter J.M."/>
            <person name="Coutinho F.H."/>
            <person name="Leomil L."/>
            <person name="Hargreaves P.I."/>
            <person name="Campeao M.E."/>
            <person name="Vieira V.V."/>
            <person name="Silva B.S."/>
            <person name="Fistarol G.O."/>
            <person name="Salomon P.S."/>
            <person name="Sawabe T."/>
            <person name="Mino S."/>
            <person name="Hosokawa M."/>
            <person name="Miyashita H."/>
            <person name="Maruyama F."/>
            <person name="van Verk M.C."/>
            <person name="Dutilh B.E."/>
            <person name="Thompson C.C."/>
            <person name="Thompson F.L."/>
        </authorList>
    </citation>
    <scope>NUCLEOTIDE SEQUENCE [LARGE SCALE GENOMIC DNA]</scope>
    <source>
        <strain evidence="1 2">CCMR0081</strain>
    </source>
</reference>
<dbReference type="Proteomes" id="UP000481033">
    <property type="component" value="Unassembled WGS sequence"/>
</dbReference>
<comment type="caution">
    <text evidence="1">The sequence shown here is derived from an EMBL/GenBank/DDBJ whole genome shotgun (WGS) entry which is preliminary data.</text>
</comment>
<organism evidence="1 2">
    <name type="scientific">Adonisia turfae CCMR0081</name>
    <dbReference type="NCBI Taxonomy" id="2292702"/>
    <lineage>
        <taxon>Bacteria</taxon>
        <taxon>Bacillati</taxon>
        <taxon>Cyanobacteriota</taxon>
        <taxon>Adonisia</taxon>
        <taxon>Adonisia turfae</taxon>
    </lineage>
</organism>
<protein>
    <submittedName>
        <fullName evidence="1">Uncharacterized protein</fullName>
    </submittedName>
</protein>
<sequence length="95" mass="11072">MKISIDSLQQCTEVLFNHLKELGIDSIELDEDFYWEIVDDNRYNPYEQPKEFSLGELSSDWKNLEKIVTGEEEPIGYGFVWLSSLVKLLGKKKPT</sequence>
<accession>A0A6M0RJT0</accession>